<evidence type="ECO:0000313" key="7">
    <source>
        <dbReference type="Proteomes" id="UP000321570"/>
    </source>
</evidence>
<dbReference type="PANTHER" id="PTHR48032:SF6">
    <property type="entry name" value="RNA-BINDING (RRM_RBD_RNP MOTIFS) FAMILY PROTEIN"/>
    <property type="match status" value="1"/>
</dbReference>
<evidence type="ECO:0000256" key="1">
    <source>
        <dbReference type="ARBA" id="ARBA00022737"/>
    </source>
</evidence>
<organism evidence="6 7">
    <name type="scientific">Hymenolepis diminuta</name>
    <name type="common">Rat tapeworm</name>
    <dbReference type="NCBI Taxonomy" id="6216"/>
    <lineage>
        <taxon>Eukaryota</taxon>
        <taxon>Metazoa</taxon>
        <taxon>Spiralia</taxon>
        <taxon>Lophotrochozoa</taxon>
        <taxon>Platyhelminthes</taxon>
        <taxon>Cestoda</taxon>
        <taxon>Eucestoda</taxon>
        <taxon>Cyclophyllidea</taxon>
        <taxon>Hymenolepididae</taxon>
        <taxon>Hymenolepis</taxon>
    </lineage>
</organism>
<evidence type="ECO:0000259" key="5">
    <source>
        <dbReference type="PROSITE" id="PS50102"/>
    </source>
</evidence>
<dbReference type="GO" id="GO:0006417">
    <property type="term" value="P:regulation of translation"/>
    <property type="evidence" value="ECO:0007669"/>
    <property type="project" value="TreeGrafter"/>
</dbReference>
<dbReference type="PANTHER" id="PTHR48032">
    <property type="entry name" value="RNA-BINDING PROTEIN MUSASHI HOMOLOG RBP6"/>
    <property type="match status" value="1"/>
</dbReference>
<dbReference type="EMBL" id="CABIJS010000255">
    <property type="protein sequence ID" value="VUZ47681.1"/>
    <property type="molecule type" value="Genomic_DNA"/>
</dbReference>
<name>A0A564YK86_HYMDI</name>
<dbReference type="AlphaFoldDB" id="A0A564YK86"/>
<reference evidence="6 7" key="1">
    <citation type="submission" date="2019-07" db="EMBL/GenBank/DDBJ databases">
        <authorList>
            <person name="Jastrzebski P J."/>
            <person name="Paukszto L."/>
            <person name="Jastrzebski P J."/>
        </authorList>
    </citation>
    <scope>NUCLEOTIDE SEQUENCE [LARGE SCALE GENOMIC DNA]</scope>
    <source>
        <strain evidence="6 7">WMS-il1</strain>
    </source>
</reference>
<gene>
    <name evidence="6" type="ORF">WMSIL1_LOCUS7232</name>
</gene>
<dbReference type="SUPFAM" id="SSF54928">
    <property type="entry name" value="RNA-binding domain, RBD"/>
    <property type="match status" value="1"/>
</dbReference>
<dbReference type="Pfam" id="PF00076">
    <property type="entry name" value="RRM_1"/>
    <property type="match status" value="1"/>
</dbReference>
<proteinExistence type="predicted"/>
<feature type="compositionally biased region" description="Low complexity" evidence="4">
    <location>
        <begin position="380"/>
        <end position="391"/>
    </location>
</feature>
<dbReference type="PROSITE" id="PS50102">
    <property type="entry name" value="RRM"/>
    <property type="match status" value="1"/>
</dbReference>
<dbReference type="InterPro" id="IPR000504">
    <property type="entry name" value="RRM_dom"/>
</dbReference>
<dbReference type="Gene3D" id="3.30.70.330">
    <property type="match status" value="1"/>
</dbReference>
<dbReference type="GO" id="GO:0003729">
    <property type="term" value="F:mRNA binding"/>
    <property type="evidence" value="ECO:0007669"/>
    <property type="project" value="TreeGrafter"/>
</dbReference>
<dbReference type="InterPro" id="IPR012677">
    <property type="entry name" value="Nucleotide-bd_a/b_plait_sf"/>
</dbReference>
<keyword evidence="1" id="KW-0677">Repeat</keyword>
<dbReference type="SMART" id="SM00360">
    <property type="entry name" value="RRM"/>
    <property type="match status" value="1"/>
</dbReference>
<dbReference type="InterPro" id="IPR035979">
    <property type="entry name" value="RBD_domain_sf"/>
</dbReference>
<dbReference type="Proteomes" id="UP000321570">
    <property type="component" value="Unassembled WGS sequence"/>
</dbReference>
<keyword evidence="2 3" id="KW-0694">RNA-binding</keyword>
<feature type="compositionally biased region" description="Polar residues" evidence="4">
    <location>
        <begin position="367"/>
        <end position="379"/>
    </location>
</feature>
<evidence type="ECO:0000256" key="3">
    <source>
        <dbReference type="PROSITE-ProRule" id="PRU00176"/>
    </source>
</evidence>
<feature type="compositionally biased region" description="Polar residues" evidence="4">
    <location>
        <begin position="408"/>
        <end position="420"/>
    </location>
</feature>
<feature type="domain" description="RRM" evidence="5">
    <location>
        <begin position="43"/>
        <end position="120"/>
    </location>
</feature>
<evidence type="ECO:0000256" key="4">
    <source>
        <dbReference type="SAM" id="MobiDB-lite"/>
    </source>
</evidence>
<keyword evidence="7" id="KW-1185">Reference proteome</keyword>
<sequence>MQTAHVYTGSKRRHDGVVLSHNYNDSTVNQAVYEQLQALIRTKKIFVGGLPQNTKEEDLVNFFSQYGAVDHADLIREKENGRFRGFGFVYFMSEVTAERVIHQKYFWINDKKVEVKKALPKEVLENQNAALQAAVSIVSGSGANTYLGPTINNPSVTPVAAGPPNPALTPLPIPPNYLQTTGLNDSANTTLSVTQPSASQVPQQPRLPLPTNLSYPFGQEPITQFLLSSMQTAQTTPYPNTQPLMYNPSTFMTDFAQLPYGGLNPVQVIQSLNANTQTGYYNQVPMPATQQLDPIAHYYAQLSQQLNPAATALLQQIQAGHAIRFPIATVPTPVATNTITYDQAIASNDRLVIPMPTAQPAAIQQGPRLNTYSNANGQGTSSSTPKPSNSTEKQPSTSQPKADLVDVASSSMPAKMPRTQ</sequence>
<feature type="region of interest" description="Disordered" evidence="4">
    <location>
        <begin position="361"/>
        <end position="420"/>
    </location>
</feature>
<protein>
    <recommendedName>
        <fullName evidence="5">RRM domain-containing protein</fullName>
    </recommendedName>
</protein>
<accession>A0A564YK86</accession>
<evidence type="ECO:0000256" key="2">
    <source>
        <dbReference type="ARBA" id="ARBA00022884"/>
    </source>
</evidence>
<evidence type="ECO:0000313" key="6">
    <source>
        <dbReference type="EMBL" id="VUZ47681.1"/>
    </source>
</evidence>